<accession>A0ACA9RZ35</accession>
<gene>
    <name evidence="1" type="ORF">RPERSI_LOCUS24450</name>
</gene>
<reference evidence="1" key="1">
    <citation type="submission" date="2021-06" db="EMBL/GenBank/DDBJ databases">
        <authorList>
            <person name="Kallberg Y."/>
            <person name="Tangrot J."/>
            <person name="Rosling A."/>
        </authorList>
    </citation>
    <scope>NUCLEOTIDE SEQUENCE</scope>
    <source>
        <strain evidence="1">MA461A</strain>
    </source>
</reference>
<comment type="caution">
    <text evidence="1">The sequence shown here is derived from an EMBL/GenBank/DDBJ whole genome shotgun (WGS) entry which is preliminary data.</text>
</comment>
<sequence>NIASSSSNITTLTKNKKTSVVTPYFTKKLDDDSLVTCIICKNSFSKKTATGTLRKHLDTQHPGWSTIEIFALTQTVSTQSLTVDQKTQFNIILAKWIVSDTLPFSIVGSKALITLLKFLNATLELPSHETIKSIIHNSFISMRGDV</sequence>
<organism evidence="1 2">
    <name type="scientific">Racocetra persica</name>
    <dbReference type="NCBI Taxonomy" id="160502"/>
    <lineage>
        <taxon>Eukaryota</taxon>
        <taxon>Fungi</taxon>
        <taxon>Fungi incertae sedis</taxon>
        <taxon>Mucoromycota</taxon>
        <taxon>Glomeromycotina</taxon>
        <taxon>Glomeromycetes</taxon>
        <taxon>Diversisporales</taxon>
        <taxon>Gigasporaceae</taxon>
        <taxon>Racocetra</taxon>
    </lineage>
</organism>
<protein>
    <submittedName>
        <fullName evidence="1">14633_t:CDS:1</fullName>
    </submittedName>
</protein>
<evidence type="ECO:0000313" key="1">
    <source>
        <dbReference type="EMBL" id="CAG8816439.1"/>
    </source>
</evidence>
<dbReference type="Proteomes" id="UP000789920">
    <property type="component" value="Unassembled WGS sequence"/>
</dbReference>
<dbReference type="EMBL" id="CAJVQC010078579">
    <property type="protein sequence ID" value="CAG8816439.1"/>
    <property type="molecule type" value="Genomic_DNA"/>
</dbReference>
<feature type="non-terminal residue" evidence="1">
    <location>
        <position position="1"/>
    </location>
</feature>
<keyword evidence="2" id="KW-1185">Reference proteome</keyword>
<name>A0ACA9RZ35_9GLOM</name>
<proteinExistence type="predicted"/>
<evidence type="ECO:0000313" key="2">
    <source>
        <dbReference type="Proteomes" id="UP000789920"/>
    </source>
</evidence>